<reference evidence="2 3" key="1">
    <citation type="submission" date="2019-07" db="EMBL/GenBank/DDBJ databases">
        <title>Lentzea xizangensis sp. nov., isolated from Qinghai-Tibetan Plateau Soils.</title>
        <authorList>
            <person name="Huang J."/>
        </authorList>
    </citation>
    <scope>NUCLEOTIDE SEQUENCE [LARGE SCALE GENOMIC DNA]</scope>
    <source>
        <strain evidence="2 3">FXJ1.1311</strain>
    </source>
</reference>
<accession>A0A563EF24</accession>
<sequence length="301" mass="31513">MKAVHGTETRPDKIGDCLTVFTEAGLAKVHGALGLNRLYVGAIPDANRNDPALVEWAKNISDPGERTNALARINGGEPLGIARTLPPVPAALATMFGTDVMGQRGVAMLGTLLSTSKPLSAQDIADVMQRDYHLDMSSKGASIYLRKMADPGVGLAKTVHKEGHGPLFTAVVPADKGVVTAEEREALRGWARKTLNGQAQADALTRIDGTEPLERSKQLCDGEPITRAQFTTMDCASSNSTTSSANSSAQRLTGNHTPPVNIDISTAAKIKISNTPTSASSASTATPVPPSPTIITKARGL</sequence>
<comment type="caution">
    <text evidence="2">The sequence shown here is derived from an EMBL/GenBank/DDBJ whole genome shotgun (WGS) entry which is preliminary data.</text>
</comment>
<feature type="compositionally biased region" description="Low complexity" evidence="1">
    <location>
        <begin position="236"/>
        <end position="249"/>
    </location>
</feature>
<evidence type="ECO:0000313" key="3">
    <source>
        <dbReference type="Proteomes" id="UP000316639"/>
    </source>
</evidence>
<gene>
    <name evidence="2" type="ORF">FKR81_41780</name>
</gene>
<dbReference type="AlphaFoldDB" id="A0A563EF24"/>
<dbReference type="RefSeq" id="WP_146360959.1">
    <property type="nucleotide sequence ID" value="NZ_VOBR01000056.1"/>
</dbReference>
<protein>
    <submittedName>
        <fullName evidence="2">Uncharacterized protein</fullName>
    </submittedName>
</protein>
<organism evidence="2 3">
    <name type="scientific">Lentzea tibetensis</name>
    <dbReference type="NCBI Taxonomy" id="2591470"/>
    <lineage>
        <taxon>Bacteria</taxon>
        <taxon>Bacillati</taxon>
        <taxon>Actinomycetota</taxon>
        <taxon>Actinomycetes</taxon>
        <taxon>Pseudonocardiales</taxon>
        <taxon>Pseudonocardiaceae</taxon>
        <taxon>Lentzea</taxon>
    </lineage>
</organism>
<proteinExistence type="predicted"/>
<feature type="compositionally biased region" description="Low complexity" evidence="1">
    <location>
        <begin position="275"/>
        <end position="286"/>
    </location>
</feature>
<dbReference type="Proteomes" id="UP000316639">
    <property type="component" value="Unassembled WGS sequence"/>
</dbReference>
<feature type="region of interest" description="Disordered" evidence="1">
    <location>
        <begin position="275"/>
        <end position="301"/>
    </location>
</feature>
<dbReference type="EMBL" id="VOBR01000056">
    <property type="protein sequence ID" value="TWP44018.1"/>
    <property type="molecule type" value="Genomic_DNA"/>
</dbReference>
<evidence type="ECO:0000256" key="1">
    <source>
        <dbReference type="SAM" id="MobiDB-lite"/>
    </source>
</evidence>
<evidence type="ECO:0000313" key="2">
    <source>
        <dbReference type="EMBL" id="TWP44018.1"/>
    </source>
</evidence>
<keyword evidence="3" id="KW-1185">Reference proteome</keyword>
<feature type="region of interest" description="Disordered" evidence="1">
    <location>
        <begin position="236"/>
        <end position="261"/>
    </location>
</feature>
<name>A0A563EF24_9PSEU</name>